<dbReference type="InterPro" id="IPR012910">
    <property type="entry name" value="Plug_dom"/>
</dbReference>
<dbReference type="Gene3D" id="2.60.40.1120">
    <property type="entry name" value="Carboxypeptidase-like, regulatory domain"/>
    <property type="match status" value="1"/>
</dbReference>
<keyword evidence="1" id="KW-0998">Cell outer membrane</keyword>
<dbReference type="SUPFAM" id="SSF56935">
    <property type="entry name" value="Porins"/>
    <property type="match status" value="1"/>
</dbReference>
<sequence>MYRWLTVVGLIACLTFGLVSGAYAQMTTTLSGFVTDATTGKPMPFANVYLNGSTRGSITNEQGHFSLTGVPLGTVEVVASFVGYQPAHQTLRLNDDQAKTINFRLKPGGQLLATVTVRGNLKKWERHLRQFKKQLLGEPFGGQCEIMNTDVLSFSEENGHLKAVATEPLVIENHALGYKLWYELAYFDGTFQKVFYAGSTRFEELKAADERQANRFKRNRMRAYLGSVRHLMVTLIDSTYEQEGFLVYQEDLTVPIARGKDNRATLYGSIRGHLKPLSIKKLIQPGRLPFERRLVSDRQLIVFYTNAMSPYSPYSDARYAYSQIKLPAGQMQMTTDGVITLPYGSEIQGSLADDRLSTMLPADWKPDQEKTTTPTNVPVAAQGKLLPPDARMERIVTAFKERFHALAPVLFVHTDKPFYATGDRIWLSAYLLDAATNRRPVGETAIHVTLMTATGRLVQHQWLKISDGRAAGDFRLSDSLASGTYHLRAYTDEDDGQHRPAFERSIAVYNLIQSQNQAIADTAQKPLDVQLLPEGGHWVVGVRSRFGIKVVAPDGLGRQVAGRIIDDAGAEVARFTTNPMGLGSVVLAPVQGHTYRAQVTALQPEANNRLTGSAQLPPAEADGLLLSADVVSDSSRLIITITGTNRPAVDSAYVLIQQQGRVVDQRKFQLQNGVARISLPIAALPPGLNQLTLYDASARPKAERLVFLPERLAAVRVLMSLNKTRYQPREQAILSVTLNDDGLPAVAVLSASITDAGQVPDDTAAATIQTHLLLSGELRGRVEQPNVYLKDNSAETRRALDDLLLTQGWRRVSGTPDNELLGGVSLIGRVLNQKNEPIPGAQVMIASMATQKSFLKSAGADEKGWFRLAGLDVADTMQLLAQLTNRELKPFLNDEAHFVLSGPGRTWDVDTSRIPSNWQALHMQIAAAKIRQEDDAAFYRDKTVKLLKEVIVRARKVEERPDDIKRRSLHSNADATLVFDEKSPRFPNLYEMIRGRFAGVGVTQMLTGGYQVVVRGSGSIMSGSQPLFLMDGMPVQDMDGTGLLNFNPSDIERVELLKNAGTAGIYGVRGGNGVIAFYSKVFRPDKSSTSKKTGTKPLQLIGYPSVLREFYVPRYDSKPDETTPPEVSSRVDRRDVLYWKPLIQTDGQGHSQLQFPLSDVVRTLRITVQGITAEGRPVVGSALIRVQ</sequence>
<dbReference type="Proteomes" id="UP000501802">
    <property type="component" value="Chromosome"/>
</dbReference>
<dbReference type="KEGG" id="spib:G8759_27630"/>
<accession>A0A6G9AUH3</accession>
<keyword evidence="1" id="KW-0812">Transmembrane</keyword>
<keyword evidence="2" id="KW-0732">Signal</keyword>
<proteinExistence type="inferred from homology"/>
<name>A0A6G9AUH3_9BACT</name>
<dbReference type="Pfam" id="PF07715">
    <property type="entry name" value="Plug"/>
    <property type="match status" value="1"/>
</dbReference>
<dbReference type="RefSeq" id="WP_167215743.1">
    <property type="nucleotide sequence ID" value="NZ_CP050063.1"/>
</dbReference>
<organism evidence="4 5">
    <name type="scientific">Spirosoma aureum</name>
    <dbReference type="NCBI Taxonomy" id="2692134"/>
    <lineage>
        <taxon>Bacteria</taxon>
        <taxon>Pseudomonadati</taxon>
        <taxon>Bacteroidota</taxon>
        <taxon>Cytophagia</taxon>
        <taxon>Cytophagales</taxon>
        <taxon>Cytophagaceae</taxon>
        <taxon>Spirosoma</taxon>
    </lineage>
</organism>
<evidence type="ECO:0000256" key="2">
    <source>
        <dbReference type="SAM" id="SignalP"/>
    </source>
</evidence>
<dbReference type="Pfam" id="PF13715">
    <property type="entry name" value="CarbopepD_reg_2"/>
    <property type="match status" value="1"/>
</dbReference>
<protein>
    <submittedName>
        <fullName evidence="4">TonB-dependent receptor plug domain-containing protein</fullName>
    </submittedName>
</protein>
<feature type="chain" id="PRO_5026214415" evidence="2">
    <location>
        <begin position="25"/>
        <end position="1187"/>
    </location>
</feature>
<dbReference type="Gene3D" id="2.60.40.1930">
    <property type="match status" value="1"/>
</dbReference>
<feature type="signal peptide" evidence="2">
    <location>
        <begin position="1"/>
        <end position="24"/>
    </location>
</feature>
<comment type="subcellular location">
    <subcellularLocation>
        <location evidence="1">Cell outer membrane</location>
        <topology evidence="1">Multi-pass membrane protein</topology>
    </subcellularLocation>
</comment>
<dbReference type="InterPro" id="IPR039426">
    <property type="entry name" value="TonB-dep_rcpt-like"/>
</dbReference>
<keyword evidence="5" id="KW-1185">Reference proteome</keyword>
<dbReference type="Gene3D" id="2.170.130.10">
    <property type="entry name" value="TonB-dependent receptor, plug domain"/>
    <property type="match status" value="1"/>
</dbReference>
<dbReference type="EMBL" id="CP050063">
    <property type="protein sequence ID" value="QIP16137.1"/>
    <property type="molecule type" value="Genomic_DNA"/>
</dbReference>
<gene>
    <name evidence="4" type="ORF">G8759_27630</name>
</gene>
<dbReference type="SUPFAM" id="SSF49464">
    <property type="entry name" value="Carboxypeptidase regulatory domain-like"/>
    <property type="match status" value="1"/>
</dbReference>
<dbReference type="InterPro" id="IPR008969">
    <property type="entry name" value="CarboxyPept-like_regulatory"/>
</dbReference>
<keyword evidence="1" id="KW-0813">Transport</keyword>
<evidence type="ECO:0000256" key="1">
    <source>
        <dbReference type="PROSITE-ProRule" id="PRU01360"/>
    </source>
</evidence>
<dbReference type="GO" id="GO:0009279">
    <property type="term" value="C:cell outer membrane"/>
    <property type="evidence" value="ECO:0007669"/>
    <property type="project" value="UniProtKB-SubCell"/>
</dbReference>
<keyword evidence="1" id="KW-1134">Transmembrane beta strand</keyword>
<evidence type="ECO:0000313" key="4">
    <source>
        <dbReference type="EMBL" id="QIP16137.1"/>
    </source>
</evidence>
<dbReference type="InterPro" id="IPR037066">
    <property type="entry name" value="Plug_dom_sf"/>
</dbReference>
<dbReference type="AlphaFoldDB" id="A0A6G9AUH3"/>
<reference evidence="4 5" key="1">
    <citation type="submission" date="2020-03" db="EMBL/GenBank/DDBJ databases">
        <authorList>
            <person name="Kim M.K."/>
        </authorList>
    </citation>
    <scope>NUCLEOTIDE SEQUENCE [LARGE SCALE GENOMIC DNA]</scope>
    <source>
        <strain evidence="4 5">BT328</strain>
    </source>
</reference>
<keyword evidence="4" id="KW-0675">Receptor</keyword>
<feature type="domain" description="TonB-dependent receptor plug" evidence="3">
    <location>
        <begin position="986"/>
        <end position="1074"/>
    </location>
</feature>
<keyword evidence="1" id="KW-0472">Membrane</keyword>
<evidence type="ECO:0000259" key="3">
    <source>
        <dbReference type="Pfam" id="PF07715"/>
    </source>
</evidence>
<evidence type="ECO:0000313" key="5">
    <source>
        <dbReference type="Proteomes" id="UP000501802"/>
    </source>
</evidence>
<dbReference type="PROSITE" id="PS52016">
    <property type="entry name" value="TONB_DEPENDENT_REC_3"/>
    <property type="match status" value="1"/>
</dbReference>
<comment type="similarity">
    <text evidence="1">Belongs to the TonB-dependent receptor family.</text>
</comment>